<gene>
    <name evidence="2" type="ORF">AWU67_09825</name>
</gene>
<dbReference type="PROSITE" id="PS51677">
    <property type="entry name" value="NODB"/>
    <property type="match status" value="1"/>
</dbReference>
<proteinExistence type="predicted"/>
<organism evidence="2 3">
    <name type="scientific">Microterricola viridarii</name>
    <dbReference type="NCBI Taxonomy" id="412690"/>
    <lineage>
        <taxon>Bacteria</taxon>
        <taxon>Bacillati</taxon>
        <taxon>Actinomycetota</taxon>
        <taxon>Actinomycetes</taxon>
        <taxon>Micrococcales</taxon>
        <taxon>Microbacteriaceae</taxon>
        <taxon>Microterricola</taxon>
    </lineage>
</organism>
<dbReference type="GO" id="GO:0016810">
    <property type="term" value="F:hydrolase activity, acting on carbon-nitrogen (but not peptide) bonds"/>
    <property type="evidence" value="ECO:0007669"/>
    <property type="project" value="InterPro"/>
</dbReference>
<dbReference type="Pfam" id="PF04122">
    <property type="entry name" value="CW_binding_2"/>
    <property type="match status" value="3"/>
</dbReference>
<dbReference type="AlphaFoldDB" id="A0A120I0L1"/>
<dbReference type="Proteomes" id="UP000058305">
    <property type="component" value="Chromosome"/>
</dbReference>
<dbReference type="InterPro" id="IPR002509">
    <property type="entry name" value="NODB_dom"/>
</dbReference>
<dbReference type="InterPro" id="IPR051922">
    <property type="entry name" value="Bact_Sporulation_Assoc"/>
</dbReference>
<reference evidence="2 3" key="1">
    <citation type="journal article" date="2016" name="J. Biotechnol.">
        <title>First complete genome sequence of a species in the genus Microterricola, an extremophilic cold active enzyme producing bacterial strain ERGS5:02 isolated from Sikkim Himalaya.</title>
        <authorList>
            <person name="Himanshu"/>
            <person name="Swarnkar M.K."/>
            <person name="Singh D."/>
            <person name="Kumar R."/>
        </authorList>
    </citation>
    <scope>NUCLEOTIDE SEQUENCE [LARGE SCALE GENOMIC DNA]</scope>
    <source>
        <strain evidence="2 3">ERGS5:02</strain>
    </source>
</reference>
<dbReference type="Pfam" id="PF01522">
    <property type="entry name" value="Polysacc_deac_1"/>
    <property type="match status" value="1"/>
</dbReference>
<sequence>MTMGASVLAVAPAQAAGETVVTLTFDDANADQMPAAALLKDKNLPATFFINSGYLNQPGWMSTADLATLSSEGHEIGGHTRSHPDLVQVPADEALRQICNDRVVLSNLGYKVTSFAYPFASSNASTEAAVQSCGYNSGRGLGDLRTAPGTPCATCDFAESIPPTDPYWTRAADQVDSSWTLQRLQQTVTDAAANGGGWVQLTFHHICDGCDQLALSPAVFDQFTTWLAGWKNGTSTQVKTVDQVIGGTVKPLVSGPVFVPPPAAGPGVQALQNPSFETVDASGLPTCWWDSFYGINTATFATVSPGRTGNNASQVTVSGYTSGDAKRLQIFDGGACAPTVVTGQTYSLRAWYKSTGATQFTVYYRQTDGSWLYGTSSPWFAAATDYTQAVWDTPAIPAGVNGISFALNVFGNGQLTTDDYAMYNTVGAPPAQELTSAVPTITGTAKVGSVLTANAGTWAPAPVTLAYQWLVGNTAVTGATAATYTPVAADVGKTVTVQVTGTKTGYATKAVTSAATAAVAAATVPQLVAPVPTITGTAKVGSVLTANAGTWTPAPVTLAYQWLVGNVAVPGATAKTYKPVAANVGKTVTVRVTGTKTGYASKAVTSAATAAVVAATAPKPPIRLSGANRYETSARISAATFSPGVPVAYVATGSDFPDALSGGPAAGATGAPMLLVSSTGIPPAIMTELLRLKPARIVVLGSSGVVSSAIESALAKISPTSRIAGADRYETSARISAATFKPGVAVAYVATGADFPDALSGGAAAGSQASPVLLVQPTSVPAAIRAELQRLKPAKIVVLGSTGVVSAAVATALNGIAPTTRVFGADRYATSASISAAVFSPDVKVVYLATGADFPDALSGGPAAIKEGGPVLLVRGTRFPRPSVQSSPGCARSASSCWAAPPWSTMR</sequence>
<reference evidence="3" key="2">
    <citation type="submission" date="2016-01" db="EMBL/GenBank/DDBJ databases">
        <title>First complete genome sequence of a species in the genus Microterricola, an extremophilic cold active enzyme producing strain ERGS5:02 isolated from Sikkim Himalaya.</title>
        <authorList>
            <person name="Kumar R."/>
            <person name="Singh D."/>
            <person name="Swarnkar M.K."/>
        </authorList>
    </citation>
    <scope>NUCLEOTIDE SEQUENCE [LARGE SCALE GENOMIC DNA]</scope>
    <source>
        <strain evidence="3">ERGS5:02</strain>
    </source>
</reference>
<dbReference type="Gene3D" id="2.60.40.2700">
    <property type="match status" value="2"/>
</dbReference>
<protein>
    <recommendedName>
        <fullName evidence="1">NodB homology domain-containing protein</fullName>
    </recommendedName>
</protein>
<accession>A0A120I0L1</accession>
<dbReference type="GO" id="GO:0005975">
    <property type="term" value="P:carbohydrate metabolic process"/>
    <property type="evidence" value="ECO:0007669"/>
    <property type="project" value="InterPro"/>
</dbReference>
<evidence type="ECO:0000313" key="3">
    <source>
        <dbReference type="Proteomes" id="UP000058305"/>
    </source>
</evidence>
<name>A0A120I0L1_9MICO</name>
<dbReference type="PANTHER" id="PTHR30032">
    <property type="entry name" value="N-ACETYLMURAMOYL-L-ALANINE AMIDASE-RELATED"/>
    <property type="match status" value="1"/>
</dbReference>
<dbReference type="SUPFAM" id="SSF88713">
    <property type="entry name" value="Glycoside hydrolase/deacetylase"/>
    <property type="match status" value="1"/>
</dbReference>
<dbReference type="InterPro" id="IPR011330">
    <property type="entry name" value="Glyco_hydro/deAcase_b/a-brl"/>
</dbReference>
<dbReference type="CDD" id="cd10967">
    <property type="entry name" value="CE4_GLA_like_6s"/>
    <property type="match status" value="1"/>
</dbReference>
<evidence type="ECO:0000313" key="2">
    <source>
        <dbReference type="EMBL" id="AMB59105.1"/>
    </source>
</evidence>
<dbReference type="Gene3D" id="2.60.120.260">
    <property type="entry name" value="Galactose-binding domain-like"/>
    <property type="match status" value="1"/>
</dbReference>
<dbReference type="EMBL" id="CP014145">
    <property type="protein sequence ID" value="AMB59105.1"/>
    <property type="molecule type" value="Genomic_DNA"/>
</dbReference>
<dbReference type="Gene3D" id="3.20.20.370">
    <property type="entry name" value="Glycoside hydrolase/deacetylase"/>
    <property type="match status" value="1"/>
</dbReference>
<dbReference type="Gene3D" id="3.40.50.12090">
    <property type="match status" value="1"/>
</dbReference>
<dbReference type="KEGG" id="mvd:AWU67_09825"/>
<keyword evidence="3" id="KW-1185">Reference proteome</keyword>
<dbReference type="PANTHER" id="PTHR30032:SF4">
    <property type="entry name" value="AMIDASE ENHANCER"/>
    <property type="match status" value="1"/>
</dbReference>
<feature type="domain" description="NodB homology" evidence="1">
    <location>
        <begin position="19"/>
        <end position="237"/>
    </location>
</feature>
<evidence type="ECO:0000259" key="1">
    <source>
        <dbReference type="PROSITE" id="PS51677"/>
    </source>
</evidence>
<dbReference type="GO" id="GO:0030288">
    <property type="term" value="C:outer membrane-bounded periplasmic space"/>
    <property type="evidence" value="ECO:0007669"/>
    <property type="project" value="TreeGrafter"/>
</dbReference>
<dbReference type="InterPro" id="IPR007253">
    <property type="entry name" value="Cell_wall-bd_2"/>
</dbReference>